<feature type="signal peptide" evidence="1">
    <location>
        <begin position="1"/>
        <end position="20"/>
    </location>
</feature>
<gene>
    <name evidence="2" type="ORF">CAUJ_LOCUS6545</name>
</gene>
<comment type="caution">
    <text evidence="2">The sequence shown here is derived from an EMBL/GenBank/DDBJ whole genome shotgun (WGS) entry which is preliminary data.</text>
</comment>
<sequence>MLRATSILMFLMAILPVISALDCRKFSFAPACRGIMLKRSGAHALSESNESAAEDISKGQQVELLTWLLRQLEEESANKDCVSIAWLRDRFSANSNPFIN</sequence>
<organism evidence="2 3">
    <name type="scientific">Caenorhabditis auriculariae</name>
    <dbReference type="NCBI Taxonomy" id="2777116"/>
    <lineage>
        <taxon>Eukaryota</taxon>
        <taxon>Metazoa</taxon>
        <taxon>Ecdysozoa</taxon>
        <taxon>Nematoda</taxon>
        <taxon>Chromadorea</taxon>
        <taxon>Rhabditida</taxon>
        <taxon>Rhabditina</taxon>
        <taxon>Rhabditomorpha</taxon>
        <taxon>Rhabditoidea</taxon>
        <taxon>Rhabditidae</taxon>
        <taxon>Peloderinae</taxon>
        <taxon>Caenorhabditis</taxon>
    </lineage>
</organism>
<dbReference type="AlphaFoldDB" id="A0A8S1H306"/>
<name>A0A8S1H306_9PELO</name>
<accession>A0A8S1H306</accession>
<proteinExistence type="predicted"/>
<dbReference type="Proteomes" id="UP000835052">
    <property type="component" value="Unassembled WGS sequence"/>
</dbReference>
<feature type="chain" id="PRO_5035861815" evidence="1">
    <location>
        <begin position="21"/>
        <end position="100"/>
    </location>
</feature>
<evidence type="ECO:0000313" key="3">
    <source>
        <dbReference type="Proteomes" id="UP000835052"/>
    </source>
</evidence>
<evidence type="ECO:0000313" key="2">
    <source>
        <dbReference type="EMBL" id="CAD6190626.1"/>
    </source>
</evidence>
<reference evidence="2" key="1">
    <citation type="submission" date="2020-10" db="EMBL/GenBank/DDBJ databases">
        <authorList>
            <person name="Kikuchi T."/>
        </authorList>
    </citation>
    <scope>NUCLEOTIDE SEQUENCE</scope>
    <source>
        <strain evidence="2">NKZ352</strain>
    </source>
</reference>
<keyword evidence="3" id="KW-1185">Reference proteome</keyword>
<protein>
    <submittedName>
        <fullName evidence="2">Uncharacterized protein</fullName>
    </submittedName>
</protein>
<evidence type="ECO:0000256" key="1">
    <source>
        <dbReference type="SAM" id="SignalP"/>
    </source>
</evidence>
<dbReference type="OrthoDB" id="5807133at2759"/>
<dbReference type="EMBL" id="CAJGYM010000016">
    <property type="protein sequence ID" value="CAD6190626.1"/>
    <property type="molecule type" value="Genomic_DNA"/>
</dbReference>
<keyword evidence="1" id="KW-0732">Signal</keyword>